<keyword evidence="2" id="KW-1185">Reference proteome</keyword>
<dbReference type="EMBL" id="JANAVB010000397">
    <property type="protein sequence ID" value="KAJ6853817.1"/>
    <property type="molecule type" value="Genomic_DNA"/>
</dbReference>
<keyword evidence="1" id="KW-0675">Receptor</keyword>
<name>A0AAX6IM35_IRIPA</name>
<dbReference type="AlphaFoldDB" id="A0AAX6IM35"/>
<sequence length="83" mass="8118">MARKRGSIGRGRSGWNTAAVLVKCGCGMVVPGSAQGSPGQAATIVGPSACAAWSGGRTVPSELAGRDGAAALELVGRACEDSC</sequence>
<reference evidence="1" key="2">
    <citation type="submission" date="2023-04" db="EMBL/GenBank/DDBJ databases">
        <authorList>
            <person name="Bruccoleri R.E."/>
            <person name="Oakeley E.J."/>
            <person name="Faust A.-M."/>
            <person name="Dessus-Babus S."/>
            <person name="Altorfer M."/>
            <person name="Burckhardt D."/>
            <person name="Oertli M."/>
            <person name="Naumann U."/>
            <person name="Petersen F."/>
            <person name="Wong J."/>
        </authorList>
    </citation>
    <scope>NUCLEOTIDE SEQUENCE</scope>
    <source>
        <strain evidence="1">GSM-AAB239-AS_SAM_17_03QT</strain>
        <tissue evidence="1">Leaf</tissue>
    </source>
</reference>
<keyword evidence="1" id="KW-0418">Kinase</keyword>
<gene>
    <name evidence="1" type="ORF">M6B38_113010</name>
</gene>
<evidence type="ECO:0000313" key="2">
    <source>
        <dbReference type="Proteomes" id="UP001140949"/>
    </source>
</evidence>
<evidence type="ECO:0000313" key="1">
    <source>
        <dbReference type="EMBL" id="KAJ6853817.1"/>
    </source>
</evidence>
<comment type="caution">
    <text evidence="1">The sequence shown here is derived from an EMBL/GenBank/DDBJ whole genome shotgun (WGS) entry which is preliminary data.</text>
</comment>
<reference evidence="1" key="1">
    <citation type="journal article" date="2023" name="GigaByte">
        <title>Genome assembly of the bearded iris, Iris pallida Lam.</title>
        <authorList>
            <person name="Bruccoleri R.E."/>
            <person name="Oakeley E.J."/>
            <person name="Faust A.M.E."/>
            <person name="Altorfer M."/>
            <person name="Dessus-Babus S."/>
            <person name="Burckhardt D."/>
            <person name="Oertli M."/>
            <person name="Naumann U."/>
            <person name="Petersen F."/>
            <person name="Wong J."/>
        </authorList>
    </citation>
    <scope>NUCLEOTIDE SEQUENCE</scope>
    <source>
        <strain evidence="1">GSM-AAB239-AS_SAM_17_03QT</strain>
    </source>
</reference>
<accession>A0AAX6IM35</accession>
<keyword evidence="1" id="KW-0808">Transferase</keyword>
<dbReference type="Proteomes" id="UP001140949">
    <property type="component" value="Unassembled WGS sequence"/>
</dbReference>
<organism evidence="1 2">
    <name type="scientific">Iris pallida</name>
    <name type="common">Sweet iris</name>
    <dbReference type="NCBI Taxonomy" id="29817"/>
    <lineage>
        <taxon>Eukaryota</taxon>
        <taxon>Viridiplantae</taxon>
        <taxon>Streptophyta</taxon>
        <taxon>Embryophyta</taxon>
        <taxon>Tracheophyta</taxon>
        <taxon>Spermatophyta</taxon>
        <taxon>Magnoliopsida</taxon>
        <taxon>Liliopsida</taxon>
        <taxon>Asparagales</taxon>
        <taxon>Iridaceae</taxon>
        <taxon>Iridoideae</taxon>
        <taxon>Irideae</taxon>
        <taxon>Iris</taxon>
    </lineage>
</organism>
<dbReference type="GO" id="GO:0016301">
    <property type="term" value="F:kinase activity"/>
    <property type="evidence" value="ECO:0007669"/>
    <property type="project" value="UniProtKB-KW"/>
</dbReference>
<protein>
    <submittedName>
        <fullName evidence="1">Proline-rich receptor-like protein kinase PERK2</fullName>
    </submittedName>
</protein>
<proteinExistence type="predicted"/>